<evidence type="ECO:0000256" key="2">
    <source>
        <dbReference type="ARBA" id="ARBA00009497"/>
    </source>
</evidence>
<evidence type="ECO:0000256" key="3">
    <source>
        <dbReference type="RuleBase" id="RU003875"/>
    </source>
</evidence>
<dbReference type="InterPro" id="IPR009078">
    <property type="entry name" value="Ferritin-like_SF"/>
</dbReference>
<comment type="subcellular location">
    <subcellularLocation>
        <location evidence="1">Cytoplasm</location>
    </subcellularLocation>
</comment>
<dbReference type="GO" id="GO:0016722">
    <property type="term" value="F:oxidoreductase activity, acting on metal ions"/>
    <property type="evidence" value="ECO:0007669"/>
    <property type="project" value="InterPro"/>
</dbReference>
<dbReference type="GO" id="GO:0008199">
    <property type="term" value="F:ferric iron binding"/>
    <property type="evidence" value="ECO:0007669"/>
    <property type="project" value="InterPro"/>
</dbReference>
<sequence>MRENFETKDIKMSKVVDNLKQIQADAAVFYVKVHNFHWNVKGMDFYPTHKATEEIYEKYADVFDDVAERVLQIGGKPYVTLADMLKAAKIKEESKTSFNSKEVLKAILSDYEYFLKAFEGLSEEAEKAGDNVTQGYADDKVGELQKAIWMLKATLA</sequence>
<organism evidence="5 6">
    <name type="scientific">Helicobacter hepaticus (strain ATCC 51449 / 3B1)</name>
    <dbReference type="NCBI Taxonomy" id="235279"/>
    <lineage>
        <taxon>Bacteria</taxon>
        <taxon>Pseudomonadati</taxon>
        <taxon>Campylobacterota</taxon>
        <taxon>Epsilonproteobacteria</taxon>
        <taxon>Campylobacterales</taxon>
        <taxon>Helicobacteraceae</taxon>
        <taxon>Helicobacter</taxon>
    </lineage>
</organism>
<dbReference type="EMBL" id="AE017125">
    <property type="protein sequence ID" value="AAP76807.1"/>
    <property type="molecule type" value="Genomic_DNA"/>
</dbReference>
<dbReference type="GO" id="GO:0005737">
    <property type="term" value="C:cytoplasm"/>
    <property type="evidence" value="ECO:0007669"/>
    <property type="project" value="UniProtKB-SubCell"/>
</dbReference>
<evidence type="ECO:0000256" key="1">
    <source>
        <dbReference type="ARBA" id="ARBA00004496"/>
    </source>
</evidence>
<dbReference type="InterPro" id="IPR008331">
    <property type="entry name" value="Ferritin_DPS_dom"/>
</dbReference>
<dbReference type="PIRSF" id="PIRSF005900">
    <property type="entry name" value="Dps"/>
    <property type="match status" value="1"/>
</dbReference>
<dbReference type="InterPro" id="IPR012347">
    <property type="entry name" value="Ferritin-like"/>
</dbReference>
<feature type="domain" description="Ferritin/DPS" evidence="4">
    <location>
        <begin position="17"/>
        <end position="155"/>
    </location>
</feature>
<dbReference type="PRINTS" id="PR01346">
    <property type="entry name" value="HELNAPAPROT"/>
</dbReference>
<dbReference type="AlphaFoldDB" id="Q7VJN3"/>
<keyword evidence="5" id="KW-0238">DNA-binding</keyword>
<dbReference type="PANTHER" id="PTHR42932:SF1">
    <property type="entry name" value="GENERAL STRESS PROTEIN 20U"/>
    <property type="match status" value="1"/>
</dbReference>
<dbReference type="GO" id="GO:0003677">
    <property type="term" value="F:DNA binding"/>
    <property type="evidence" value="ECO:0007669"/>
    <property type="project" value="UniProtKB-KW"/>
</dbReference>
<dbReference type="SUPFAM" id="SSF47240">
    <property type="entry name" value="Ferritin-like"/>
    <property type="match status" value="1"/>
</dbReference>
<evidence type="ECO:0000313" key="5">
    <source>
        <dbReference type="EMBL" id="AAP76807.1"/>
    </source>
</evidence>
<evidence type="ECO:0000313" key="6">
    <source>
        <dbReference type="Proteomes" id="UP000002495"/>
    </source>
</evidence>
<dbReference type="Proteomes" id="UP000002495">
    <property type="component" value="Chromosome"/>
</dbReference>
<dbReference type="Gene3D" id="1.20.1260.10">
    <property type="match status" value="1"/>
</dbReference>
<evidence type="ECO:0000259" key="4">
    <source>
        <dbReference type="Pfam" id="PF00210"/>
    </source>
</evidence>
<dbReference type="CDD" id="cd01043">
    <property type="entry name" value="DPS"/>
    <property type="match status" value="1"/>
</dbReference>
<dbReference type="InterPro" id="IPR023188">
    <property type="entry name" value="DPS_DNA-bd_CS"/>
</dbReference>
<comment type="similarity">
    <text evidence="2 3">Belongs to the Dps family.</text>
</comment>
<dbReference type="PROSITE" id="PS00819">
    <property type="entry name" value="DPS_2"/>
    <property type="match status" value="1"/>
</dbReference>
<dbReference type="KEGG" id="hhe:HH_0210"/>
<proteinExistence type="inferred from homology"/>
<dbReference type="PANTHER" id="PTHR42932">
    <property type="entry name" value="GENERAL STRESS PROTEIN 20U"/>
    <property type="match status" value="1"/>
</dbReference>
<protein>
    <submittedName>
        <fullName evidence="5">Starvation-inducible DNA-binding protein Dps</fullName>
    </submittedName>
</protein>
<dbReference type="STRING" id="235279.HH_0210"/>
<reference evidence="5 6" key="1">
    <citation type="journal article" date="2003" name="Proc. Natl. Acad. Sci. U.S.A.">
        <title>The complete genome sequence of the carcinogenic bacterium Helicobacter hepaticus.</title>
        <authorList>
            <person name="Suerbaum S."/>
            <person name="Josenhans C."/>
            <person name="Sterzenbach T."/>
            <person name="Drescher B."/>
            <person name="Brandt P."/>
            <person name="Bell M."/>
            <person name="Droege M."/>
            <person name="Fartmann B."/>
            <person name="Fischer H.-P."/>
            <person name="Ge Z."/>
            <person name="Hoerster A."/>
            <person name="Holland R."/>
            <person name="Klein K."/>
            <person name="Koenig J."/>
            <person name="Macko L."/>
            <person name="Mendz G.L."/>
            <person name="Nyakatura G."/>
            <person name="Schauer D.B."/>
            <person name="Shen Z."/>
            <person name="Weber J."/>
            <person name="Frosch M."/>
            <person name="Fox J.G."/>
        </authorList>
    </citation>
    <scope>NUCLEOTIDE SEQUENCE [LARGE SCALE GENOMIC DNA]</scope>
    <source>
        <strain evidence="6">ATCC 51449 / 3B1</strain>
    </source>
</reference>
<dbReference type="Pfam" id="PF00210">
    <property type="entry name" value="Ferritin"/>
    <property type="match status" value="1"/>
</dbReference>
<accession>Q7VJN3</accession>
<gene>
    <name evidence="5" type="primary">dps</name>
    <name evidence="5" type="ordered locus">HH_0210</name>
</gene>
<keyword evidence="6" id="KW-1185">Reference proteome</keyword>
<dbReference type="eggNOG" id="COG0783">
    <property type="taxonomic scope" value="Bacteria"/>
</dbReference>
<name>Q7VJN3_HELHP</name>
<dbReference type="InterPro" id="IPR002177">
    <property type="entry name" value="DPS_DNA-bd"/>
</dbReference>
<dbReference type="HOGENOM" id="CLU_098183_2_2_7"/>